<proteinExistence type="inferred from homology"/>
<organism evidence="10">
    <name type="scientific">Akkermansia muciniphila</name>
    <dbReference type="NCBI Taxonomy" id="239935"/>
    <lineage>
        <taxon>Bacteria</taxon>
        <taxon>Pseudomonadati</taxon>
        <taxon>Verrucomicrobiota</taxon>
        <taxon>Verrucomicrobiia</taxon>
        <taxon>Verrucomicrobiales</taxon>
        <taxon>Akkermansiaceae</taxon>
        <taxon>Akkermansia</taxon>
    </lineage>
</organism>
<keyword evidence="3 8" id="KW-0479">Metal-binding</keyword>
<feature type="binding site" evidence="8">
    <location>
        <position position="59"/>
    </location>
    <ligand>
        <name>Mg(2+)</name>
        <dbReference type="ChEBI" id="CHEBI:18420"/>
    </ligand>
</feature>
<evidence type="ECO:0000256" key="3">
    <source>
        <dbReference type="ARBA" id="ARBA00022723"/>
    </source>
</evidence>
<dbReference type="RefSeq" id="WP_205597312.1">
    <property type="nucleotide sequence ID" value="NZ_CACRSS010000021.1"/>
</dbReference>
<feature type="binding site" evidence="8">
    <location>
        <position position="10"/>
    </location>
    <ligand>
        <name>Mg(2+)</name>
        <dbReference type="ChEBI" id="CHEBI:18420"/>
    </ligand>
</feature>
<dbReference type="NCBIfam" id="TIGR00516">
    <property type="entry name" value="acpS"/>
    <property type="match status" value="1"/>
</dbReference>
<comment type="function">
    <text evidence="8">Transfers the 4'-phosphopantetheine moiety from coenzyme A to a Ser of acyl-carrier-protein.</text>
</comment>
<accession>A0A6N2VGS6</accession>
<comment type="similarity">
    <text evidence="8">Belongs to the P-Pant transferase superfamily. AcpS family.</text>
</comment>
<dbReference type="GO" id="GO:0008897">
    <property type="term" value="F:holo-[acyl-carrier-protein] synthase activity"/>
    <property type="evidence" value="ECO:0007669"/>
    <property type="project" value="UniProtKB-UniRule"/>
</dbReference>
<keyword evidence="4 8" id="KW-0276">Fatty acid metabolism</keyword>
<dbReference type="EC" id="2.7.8.7" evidence="8"/>
<evidence type="ECO:0000256" key="6">
    <source>
        <dbReference type="ARBA" id="ARBA00023098"/>
    </source>
</evidence>
<dbReference type="GO" id="GO:0005737">
    <property type="term" value="C:cytoplasm"/>
    <property type="evidence" value="ECO:0007669"/>
    <property type="project" value="UniProtKB-SubCell"/>
</dbReference>
<dbReference type="InterPro" id="IPR004568">
    <property type="entry name" value="Ppantetheine-prot_Trfase_dom"/>
</dbReference>
<evidence type="ECO:0000313" key="10">
    <source>
        <dbReference type="EMBL" id="VYT29765.1"/>
    </source>
</evidence>
<dbReference type="SUPFAM" id="SSF56214">
    <property type="entry name" value="4'-phosphopantetheinyl transferase"/>
    <property type="match status" value="1"/>
</dbReference>
<gene>
    <name evidence="8 10" type="primary">acpS</name>
    <name evidence="10" type="ORF">AMLFYP55_01572</name>
</gene>
<dbReference type="HAMAP" id="MF_00101">
    <property type="entry name" value="AcpS"/>
    <property type="match status" value="1"/>
</dbReference>
<sequence length="133" mass="14144">MSRIAGLGMDLIDLDRVRHALQKNGEAFALRICTPDEWAYCRKHADPVPRLAARFAAKEAVAKALGTGIGEKCAFTDVEVVRNDAGAPSILLHGTAGVTAREQGVTGWFLTMTHSRLSAAAAVIAVAEVPEFS</sequence>
<dbReference type="Gene3D" id="3.90.470.20">
    <property type="entry name" value="4'-phosphopantetheinyl transferase domain"/>
    <property type="match status" value="1"/>
</dbReference>
<keyword evidence="8" id="KW-0963">Cytoplasm</keyword>
<dbReference type="Pfam" id="PF01648">
    <property type="entry name" value="ACPS"/>
    <property type="match status" value="1"/>
</dbReference>
<evidence type="ECO:0000256" key="7">
    <source>
        <dbReference type="ARBA" id="ARBA00023160"/>
    </source>
</evidence>
<keyword evidence="1 8" id="KW-0444">Lipid biosynthesis</keyword>
<dbReference type="GO" id="GO:0000287">
    <property type="term" value="F:magnesium ion binding"/>
    <property type="evidence" value="ECO:0007669"/>
    <property type="project" value="UniProtKB-UniRule"/>
</dbReference>
<evidence type="ECO:0000256" key="1">
    <source>
        <dbReference type="ARBA" id="ARBA00022516"/>
    </source>
</evidence>
<keyword evidence="5 8" id="KW-0460">Magnesium</keyword>
<evidence type="ECO:0000256" key="8">
    <source>
        <dbReference type="HAMAP-Rule" id="MF_00101"/>
    </source>
</evidence>
<evidence type="ECO:0000256" key="2">
    <source>
        <dbReference type="ARBA" id="ARBA00022679"/>
    </source>
</evidence>
<comment type="subcellular location">
    <subcellularLocation>
        <location evidence="8">Cytoplasm</location>
    </subcellularLocation>
</comment>
<reference evidence="10" key="1">
    <citation type="submission" date="2019-11" db="EMBL/GenBank/DDBJ databases">
        <authorList>
            <person name="Feng L."/>
        </authorList>
    </citation>
    <scope>NUCLEOTIDE SEQUENCE</scope>
    <source>
        <strain evidence="10">AMuciniphilaLFYP55</strain>
    </source>
</reference>
<comment type="cofactor">
    <cofactor evidence="8">
        <name>Mg(2+)</name>
        <dbReference type="ChEBI" id="CHEBI:18420"/>
    </cofactor>
</comment>
<evidence type="ECO:0000256" key="4">
    <source>
        <dbReference type="ARBA" id="ARBA00022832"/>
    </source>
</evidence>
<dbReference type="GO" id="GO:0006633">
    <property type="term" value="P:fatty acid biosynthetic process"/>
    <property type="evidence" value="ECO:0007669"/>
    <property type="project" value="UniProtKB-UniRule"/>
</dbReference>
<keyword evidence="7 8" id="KW-0275">Fatty acid biosynthesis</keyword>
<evidence type="ECO:0000256" key="5">
    <source>
        <dbReference type="ARBA" id="ARBA00022842"/>
    </source>
</evidence>
<dbReference type="NCBIfam" id="TIGR00556">
    <property type="entry name" value="pantethn_trn"/>
    <property type="match status" value="1"/>
</dbReference>
<comment type="catalytic activity">
    <reaction evidence="8">
        <text>apo-[ACP] + CoA = holo-[ACP] + adenosine 3',5'-bisphosphate + H(+)</text>
        <dbReference type="Rhea" id="RHEA:12068"/>
        <dbReference type="Rhea" id="RHEA-COMP:9685"/>
        <dbReference type="Rhea" id="RHEA-COMP:9690"/>
        <dbReference type="ChEBI" id="CHEBI:15378"/>
        <dbReference type="ChEBI" id="CHEBI:29999"/>
        <dbReference type="ChEBI" id="CHEBI:57287"/>
        <dbReference type="ChEBI" id="CHEBI:58343"/>
        <dbReference type="ChEBI" id="CHEBI:64479"/>
        <dbReference type="EC" id="2.7.8.7"/>
    </reaction>
</comment>
<keyword evidence="2 8" id="KW-0808">Transferase</keyword>
<name>A0A6N2VGS6_9BACT</name>
<dbReference type="EMBL" id="CACRSS010000021">
    <property type="protein sequence ID" value="VYT29765.1"/>
    <property type="molecule type" value="Genomic_DNA"/>
</dbReference>
<dbReference type="InterPro" id="IPR008278">
    <property type="entry name" value="4-PPantetheinyl_Trfase_dom"/>
</dbReference>
<protein>
    <recommendedName>
        <fullName evidence="8">Holo-[acyl-carrier-protein] synthase</fullName>
        <shortName evidence="8">Holo-ACP synthase</shortName>
        <ecNumber evidence="8">2.7.8.7</ecNumber>
    </recommendedName>
    <alternativeName>
        <fullName evidence="8">4'-phosphopantetheinyl transferase AcpS</fullName>
    </alternativeName>
</protein>
<evidence type="ECO:0000259" key="9">
    <source>
        <dbReference type="Pfam" id="PF01648"/>
    </source>
</evidence>
<dbReference type="InterPro" id="IPR002582">
    <property type="entry name" value="ACPS"/>
</dbReference>
<keyword evidence="6 8" id="KW-0443">Lipid metabolism</keyword>
<feature type="domain" description="4'-phosphopantetheinyl transferase" evidence="9">
    <location>
        <begin position="6"/>
        <end position="100"/>
    </location>
</feature>
<dbReference type="AlphaFoldDB" id="A0A6N2VGS6"/>
<dbReference type="InterPro" id="IPR037143">
    <property type="entry name" value="4-PPantetheinyl_Trfase_dom_sf"/>
</dbReference>